<dbReference type="Proteomes" id="UP000000763">
    <property type="component" value="Chromosome 9"/>
</dbReference>
<feature type="region of interest" description="Disordered" evidence="1">
    <location>
        <begin position="1"/>
        <end position="21"/>
    </location>
</feature>
<evidence type="ECO:0000313" key="2">
    <source>
        <dbReference type="EMBL" id="BAH94457.1"/>
    </source>
</evidence>
<accession>C7J6X1</accession>
<name>C7J6X1_ORYSJ</name>
<evidence type="ECO:0000256" key="1">
    <source>
        <dbReference type="SAM" id="MobiDB-lite"/>
    </source>
</evidence>
<dbReference type="EMBL" id="AP008215">
    <property type="protein sequence ID" value="BAH94457.1"/>
    <property type="molecule type" value="Genomic_DNA"/>
</dbReference>
<organism evidence="2 3">
    <name type="scientific">Oryza sativa subsp. japonica</name>
    <name type="common">Rice</name>
    <dbReference type="NCBI Taxonomy" id="39947"/>
    <lineage>
        <taxon>Eukaryota</taxon>
        <taxon>Viridiplantae</taxon>
        <taxon>Streptophyta</taxon>
        <taxon>Embryophyta</taxon>
        <taxon>Tracheophyta</taxon>
        <taxon>Spermatophyta</taxon>
        <taxon>Magnoliopsida</taxon>
        <taxon>Liliopsida</taxon>
        <taxon>Poales</taxon>
        <taxon>Poaceae</taxon>
        <taxon>BOP clade</taxon>
        <taxon>Oryzoideae</taxon>
        <taxon>Oryzeae</taxon>
        <taxon>Oryzinae</taxon>
        <taxon>Oryza</taxon>
        <taxon>Oryza sativa</taxon>
    </lineage>
</organism>
<sequence length="106" mass="11547">MARSASLTLWRTDPMPDGQGMGRWRLADEVGACGFSARQSRDGGSDSWWSKAAVMHRDGGYGARQADPYPLTSWRTDPAPGDWGWRQRRSTVEGSARQLGDGGSSS</sequence>
<proteinExistence type="predicted"/>
<gene>
    <name evidence="2" type="ordered locus">Os09g0242700</name>
</gene>
<protein>
    <submittedName>
        <fullName evidence="2">Os09g0242700 protein</fullName>
    </submittedName>
</protein>
<evidence type="ECO:0000313" key="3">
    <source>
        <dbReference type="Proteomes" id="UP000000763"/>
    </source>
</evidence>
<feature type="region of interest" description="Disordered" evidence="1">
    <location>
        <begin position="60"/>
        <end position="106"/>
    </location>
</feature>
<reference evidence="2 3" key="1">
    <citation type="journal article" date="2005" name="Nature">
        <title>The map-based sequence of the rice genome.</title>
        <authorList>
            <consortium name="International rice genome sequencing project (IRGSP)"/>
            <person name="Matsumoto T."/>
            <person name="Wu J."/>
            <person name="Kanamori H."/>
            <person name="Katayose Y."/>
            <person name="Fujisawa M."/>
            <person name="Namiki N."/>
            <person name="Mizuno H."/>
            <person name="Yamamoto K."/>
            <person name="Antonio B.A."/>
            <person name="Baba T."/>
            <person name="Sakata K."/>
            <person name="Nagamura Y."/>
            <person name="Aoki H."/>
            <person name="Arikawa K."/>
            <person name="Arita K."/>
            <person name="Bito T."/>
            <person name="Chiden Y."/>
            <person name="Fujitsuka N."/>
            <person name="Fukunaka R."/>
            <person name="Hamada M."/>
            <person name="Harada C."/>
            <person name="Hayashi A."/>
            <person name="Hijishita S."/>
            <person name="Honda M."/>
            <person name="Hosokawa S."/>
            <person name="Ichikawa Y."/>
            <person name="Idonuma A."/>
            <person name="Iijima M."/>
            <person name="Ikeda M."/>
            <person name="Ikeno M."/>
            <person name="Ito K."/>
            <person name="Ito S."/>
            <person name="Ito T."/>
            <person name="Ito Y."/>
            <person name="Ito Y."/>
            <person name="Iwabuchi A."/>
            <person name="Kamiya K."/>
            <person name="Karasawa W."/>
            <person name="Kurita K."/>
            <person name="Katagiri S."/>
            <person name="Kikuta A."/>
            <person name="Kobayashi H."/>
            <person name="Kobayashi N."/>
            <person name="Machita K."/>
            <person name="Maehara T."/>
            <person name="Masukawa M."/>
            <person name="Mizubayashi T."/>
            <person name="Mukai Y."/>
            <person name="Nagasaki H."/>
            <person name="Nagata Y."/>
            <person name="Naito S."/>
            <person name="Nakashima M."/>
            <person name="Nakama Y."/>
            <person name="Nakamichi Y."/>
            <person name="Nakamura M."/>
            <person name="Meguro A."/>
            <person name="Negishi M."/>
            <person name="Ohta I."/>
            <person name="Ohta T."/>
            <person name="Okamoto M."/>
            <person name="Ono N."/>
            <person name="Saji S."/>
            <person name="Sakaguchi M."/>
            <person name="Sakai K."/>
            <person name="Shibata M."/>
            <person name="Shimokawa T."/>
            <person name="Song J."/>
            <person name="Takazaki Y."/>
            <person name="Terasawa K."/>
            <person name="Tsugane M."/>
            <person name="Tsuji K."/>
            <person name="Ueda S."/>
            <person name="Waki K."/>
            <person name="Yamagata H."/>
            <person name="Yamamoto M."/>
            <person name="Yamamoto S."/>
            <person name="Yamane H."/>
            <person name="Yoshiki S."/>
            <person name="Yoshihara R."/>
            <person name="Yukawa K."/>
            <person name="Zhong H."/>
            <person name="Yano M."/>
            <person name="Yuan Q."/>
            <person name="Ouyang S."/>
            <person name="Liu J."/>
            <person name="Jones K.M."/>
            <person name="Gansberger K."/>
            <person name="Moffat K."/>
            <person name="Hill J."/>
            <person name="Bera J."/>
            <person name="Fadrosh D."/>
            <person name="Jin S."/>
            <person name="Johri S."/>
            <person name="Kim M."/>
            <person name="Overton L."/>
            <person name="Reardon M."/>
            <person name="Tsitrin T."/>
            <person name="Vuong H."/>
            <person name="Weaver B."/>
            <person name="Ciecko A."/>
            <person name="Tallon L."/>
            <person name="Jackson J."/>
            <person name="Pai G."/>
            <person name="Aken S.V."/>
            <person name="Utterback T."/>
            <person name="Reidmuller S."/>
            <person name="Feldblyum T."/>
            <person name="Hsiao J."/>
            <person name="Zismann V."/>
            <person name="Iobst S."/>
            <person name="de Vazeille A.R."/>
            <person name="Buell C.R."/>
            <person name="Ying K."/>
            <person name="Li Y."/>
            <person name="Lu T."/>
            <person name="Huang Y."/>
            <person name="Zhao Q."/>
            <person name="Feng Q."/>
            <person name="Zhang L."/>
            <person name="Zhu J."/>
            <person name="Weng Q."/>
            <person name="Mu J."/>
            <person name="Lu Y."/>
            <person name="Fan D."/>
            <person name="Liu Y."/>
            <person name="Guan J."/>
            <person name="Zhang Y."/>
            <person name="Yu S."/>
            <person name="Liu X."/>
            <person name="Zhang Y."/>
            <person name="Hong G."/>
            <person name="Han B."/>
            <person name="Choisne N."/>
            <person name="Demange N."/>
            <person name="Orjeda G."/>
            <person name="Samain S."/>
            <person name="Cattolico L."/>
            <person name="Pelletier E."/>
            <person name="Couloux A."/>
            <person name="Segurens B."/>
            <person name="Wincker P."/>
            <person name="D'Hont A."/>
            <person name="Scarpelli C."/>
            <person name="Weissenbach J."/>
            <person name="Salanoubat M."/>
            <person name="Quetier F."/>
            <person name="Yu Y."/>
            <person name="Kim H.R."/>
            <person name="Rambo T."/>
            <person name="Currie J."/>
            <person name="Collura K."/>
            <person name="Luo M."/>
            <person name="Yang T."/>
            <person name="Ammiraju J.S.S."/>
            <person name="Engler F."/>
            <person name="Soderlund C."/>
            <person name="Wing R.A."/>
            <person name="Palmer L.E."/>
            <person name="de la Bastide M."/>
            <person name="Spiegel L."/>
            <person name="Nascimento L."/>
            <person name="Zutavern T."/>
            <person name="O'Shaughnessy A."/>
            <person name="Dike S."/>
            <person name="Dedhia N."/>
            <person name="Preston R."/>
            <person name="Balija V."/>
            <person name="McCombie W.R."/>
            <person name="Chow T."/>
            <person name="Chen H."/>
            <person name="Chung M."/>
            <person name="Chen C."/>
            <person name="Shaw J."/>
            <person name="Wu H."/>
            <person name="Hsiao K."/>
            <person name="Chao Y."/>
            <person name="Chu M."/>
            <person name="Cheng C."/>
            <person name="Hour A."/>
            <person name="Lee P."/>
            <person name="Lin S."/>
            <person name="Lin Y."/>
            <person name="Liou J."/>
            <person name="Liu S."/>
            <person name="Hsing Y."/>
            <person name="Raghuvanshi S."/>
            <person name="Mohanty A."/>
            <person name="Bharti A.K."/>
            <person name="Gaur A."/>
            <person name="Gupta V."/>
            <person name="Kumar D."/>
            <person name="Ravi V."/>
            <person name="Vij S."/>
            <person name="Kapur A."/>
            <person name="Khurana P."/>
            <person name="Khurana P."/>
            <person name="Khurana J.P."/>
            <person name="Tyagi A.K."/>
            <person name="Gaikwad K."/>
            <person name="Singh A."/>
            <person name="Dalal V."/>
            <person name="Srivastava S."/>
            <person name="Dixit A."/>
            <person name="Pal A.K."/>
            <person name="Ghazi I.A."/>
            <person name="Yadav M."/>
            <person name="Pandit A."/>
            <person name="Bhargava A."/>
            <person name="Sureshbabu K."/>
            <person name="Batra K."/>
            <person name="Sharma T.R."/>
            <person name="Mohapatra T."/>
            <person name="Singh N.K."/>
            <person name="Messing J."/>
            <person name="Nelson A.B."/>
            <person name="Fuks G."/>
            <person name="Kavchok S."/>
            <person name="Keizer G."/>
            <person name="Linton E."/>
            <person name="Llaca V."/>
            <person name="Song R."/>
            <person name="Tanyolac B."/>
            <person name="Young S."/>
            <person name="Ho-Il K."/>
            <person name="Hahn J.H."/>
            <person name="Sangsakoo G."/>
            <person name="Vanavichit A."/>
            <person name="de Mattos Luiz.A.T."/>
            <person name="Zimmer P.D."/>
            <person name="Malone G."/>
            <person name="Dellagostin O."/>
            <person name="de Oliveira A.C."/>
            <person name="Bevan M."/>
            <person name="Bancroft I."/>
            <person name="Minx P."/>
            <person name="Cordum H."/>
            <person name="Wilson R."/>
            <person name="Cheng Z."/>
            <person name="Jin W."/>
            <person name="Jiang J."/>
            <person name="Leong S.A."/>
            <person name="Iwama H."/>
            <person name="Gojobori T."/>
            <person name="Itoh T."/>
            <person name="Niimura Y."/>
            <person name="Fujii Y."/>
            <person name="Habara T."/>
            <person name="Sakai H."/>
            <person name="Sato Y."/>
            <person name="Wilson G."/>
            <person name="Kumar K."/>
            <person name="McCouch S."/>
            <person name="Juretic N."/>
            <person name="Hoen D."/>
            <person name="Wright S."/>
            <person name="Bruskiewich R."/>
            <person name="Bureau T."/>
            <person name="Miyao A."/>
            <person name="Hirochika H."/>
            <person name="Nishikawa T."/>
            <person name="Kadowaki K."/>
            <person name="Sugiura M."/>
            <person name="Burr B."/>
            <person name="Sasaki T."/>
        </authorList>
    </citation>
    <scope>NUCLEOTIDE SEQUENCE [LARGE SCALE GENOMIC DNA]</scope>
    <source>
        <strain evidence="3">cv. Nipponbare</strain>
    </source>
</reference>
<dbReference type="AlphaFoldDB" id="C7J6X1"/>
<reference evidence="3" key="2">
    <citation type="journal article" date="2008" name="Nucleic Acids Res.">
        <title>The rice annotation project database (RAP-DB): 2008 update.</title>
        <authorList>
            <consortium name="The rice annotation project (RAP)"/>
        </authorList>
    </citation>
    <scope>GENOME REANNOTATION</scope>
    <source>
        <strain evidence="3">cv. Nipponbare</strain>
    </source>
</reference>
<dbReference type="KEGG" id="dosa:Os09g0242700"/>